<dbReference type="EMBL" id="BMOU01000002">
    <property type="protein sequence ID" value="GGN92231.1"/>
    <property type="molecule type" value="Genomic_DNA"/>
</dbReference>
<dbReference type="Proteomes" id="UP000605784">
    <property type="component" value="Unassembled WGS sequence"/>
</dbReference>
<accession>A0A830GJR0</accession>
<comment type="caution">
    <text evidence="1">The sequence shown here is derived from an EMBL/GenBank/DDBJ whole genome shotgun (WGS) entry which is preliminary data.</text>
</comment>
<keyword evidence="2" id="KW-1185">Reference proteome</keyword>
<name>A0A830GJR0_9EURY</name>
<evidence type="ECO:0000313" key="2">
    <source>
        <dbReference type="Proteomes" id="UP000605784"/>
    </source>
</evidence>
<reference evidence="1" key="1">
    <citation type="journal article" date="2014" name="Int. J. Syst. Evol. Microbiol.">
        <title>Complete genome sequence of Corynebacterium casei LMG S-19264T (=DSM 44701T), isolated from a smear-ripened cheese.</title>
        <authorList>
            <consortium name="US DOE Joint Genome Institute (JGI-PGF)"/>
            <person name="Walter F."/>
            <person name="Albersmeier A."/>
            <person name="Kalinowski J."/>
            <person name="Ruckert C."/>
        </authorList>
    </citation>
    <scope>NUCLEOTIDE SEQUENCE</scope>
    <source>
        <strain evidence="1">JCM 17820</strain>
    </source>
</reference>
<reference evidence="1" key="2">
    <citation type="submission" date="2020-09" db="EMBL/GenBank/DDBJ databases">
        <authorList>
            <person name="Sun Q."/>
            <person name="Ohkuma M."/>
        </authorList>
    </citation>
    <scope>NUCLEOTIDE SEQUENCE</scope>
    <source>
        <strain evidence="1">JCM 17820</strain>
    </source>
</reference>
<dbReference type="RefSeq" id="WP_188996300.1">
    <property type="nucleotide sequence ID" value="NZ_BMOU01000002.1"/>
</dbReference>
<sequence length="382" mass="44153">MSTIEWGDESLADDETTREVLAQFDDPVRSTKQATGNTSRWSDARHMRERFRMPAWDASNFEYEGVIPNCWEHSWDAGGERIAGGTDFLARGKPGKGKSTLANYVAVRMLEINNEKVVWRGSSSRSEWLPLAPYTVLCLPEGVDVTARLESKDPTEPAVKLSIDQLGEIVREVRRYADPVDLNRRVLDEGTFHVVYPDPRLRGCQEIYERDPEKQYDTPPERETLFHENDPANHWWFAWALARVNHGPHHWTTWICDEIGDIAPQSVSKDSYGSYQKVELLKDMWVDARKFGLSIFLFGHSEVDIHRYIRHKIRWRIQMPGTANPTTASDVVGFESIRMNREVTDEYPIGKALMYNETNFDPFRWKDMPSPTSYKLKIEVGR</sequence>
<organism evidence="1 2">
    <name type="scientific">Haloarcula pellucida</name>
    <dbReference type="NCBI Taxonomy" id="1427151"/>
    <lineage>
        <taxon>Archaea</taxon>
        <taxon>Methanobacteriati</taxon>
        <taxon>Methanobacteriota</taxon>
        <taxon>Stenosarchaea group</taxon>
        <taxon>Halobacteria</taxon>
        <taxon>Halobacteriales</taxon>
        <taxon>Haloarculaceae</taxon>
        <taxon>Haloarcula</taxon>
    </lineage>
</organism>
<evidence type="ECO:0000313" key="1">
    <source>
        <dbReference type="EMBL" id="GGN92231.1"/>
    </source>
</evidence>
<gene>
    <name evidence="1" type="ORF">GCM10009030_16260</name>
</gene>
<proteinExistence type="predicted"/>
<protein>
    <submittedName>
        <fullName evidence="1">Uncharacterized protein</fullName>
    </submittedName>
</protein>
<dbReference type="AlphaFoldDB" id="A0A830GJR0"/>